<evidence type="ECO:0000313" key="11">
    <source>
        <dbReference type="RefSeq" id="XP_032833233.1"/>
    </source>
</evidence>
<dbReference type="InterPro" id="IPR056772">
    <property type="entry name" value="RecA-like_ORC2"/>
</dbReference>
<keyword evidence="4 6" id="KW-0235">DNA replication</keyword>
<evidence type="ECO:0000256" key="6">
    <source>
        <dbReference type="RuleBase" id="RU368084"/>
    </source>
</evidence>
<feature type="compositionally biased region" description="Acidic residues" evidence="7">
    <location>
        <begin position="158"/>
        <end position="176"/>
    </location>
</feature>
<dbReference type="KEGG" id="pmrn:116955969"/>
<dbReference type="AlphaFoldDB" id="A0AAJ7UB63"/>
<feature type="domain" description="Origin recognition complex subunit 2 RecA-like" evidence="8">
    <location>
        <begin position="258"/>
        <end position="419"/>
    </location>
</feature>
<dbReference type="GO" id="GO:0006260">
    <property type="term" value="P:DNA replication"/>
    <property type="evidence" value="ECO:0007669"/>
    <property type="project" value="UniProtKB-UniRule"/>
</dbReference>
<evidence type="ECO:0000256" key="2">
    <source>
        <dbReference type="ARBA" id="ARBA00007421"/>
    </source>
</evidence>
<evidence type="ECO:0000256" key="5">
    <source>
        <dbReference type="ARBA" id="ARBA00023242"/>
    </source>
</evidence>
<keyword evidence="5 6" id="KW-0539">Nucleus</keyword>
<dbReference type="GO" id="GO:0003688">
    <property type="term" value="F:DNA replication origin binding"/>
    <property type="evidence" value="ECO:0007669"/>
    <property type="project" value="UniProtKB-UniRule"/>
</dbReference>
<evidence type="ECO:0000313" key="10">
    <source>
        <dbReference type="Proteomes" id="UP001318040"/>
    </source>
</evidence>
<dbReference type="InterPro" id="IPR056773">
    <property type="entry name" value="WHD_ORC2"/>
</dbReference>
<evidence type="ECO:0000259" key="8">
    <source>
        <dbReference type="Pfam" id="PF04084"/>
    </source>
</evidence>
<feature type="compositionally biased region" description="Acidic residues" evidence="7">
    <location>
        <begin position="40"/>
        <end position="52"/>
    </location>
</feature>
<gene>
    <name evidence="11" type="primary">ORC2</name>
</gene>
<feature type="region of interest" description="Disordered" evidence="7">
    <location>
        <begin position="31"/>
        <end position="60"/>
    </location>
</feature>
<evidence type="ECO:0000256" key="3">
    <source>
        <dbReference type="ARBA" id="ARBA00019080"/>
    </source>
</evidence>
<feature type="compositionally biased region" description="Basic residues" evidence="7">
    <location>
        <begin position="129"/>
        <end position="138"/>
    </location>
</feature>
<name>A0AAJ7UB63_PETMA</name>
<dbReference type="CTD" id="4999"/>
<comment type="subcellular location">
    <subcellularLocation>
        <location evidence="1 6">Nucleus</location>
    </subcellularLocation>
</comment>
<dbReference type="PANTHER" id="PTHR14052:SF0">
    <property type="entry name" value="ORIGIN RECOGNITION COMPLEX SUBUNIT 2"/>
    <property type="match status" value="1"/>
</dbReference>
<dbReference type="GO" id="GO:0005664">
    <property type="term" value="C:nuclear origin of replication recognition complex"/>
    <property type="evidence" value="ECO:0007669"/>
    <property type="project" value="UniProtKB-UniRule"/>
</dbReference>
<evidence type="ECO:0000259" key="9">
    <source>
        <dbReference type="Pfam" id="PF24882"/>
    </source>
</evidence>
<evidence type="ECO:0000256" key="7">
    <source>
        <dbReference type="SAM" id="MobiDB-lite"/>
    </source>
</evidence>
<sequence length="549" mass="62661">MPRREVRRETGAVEERRYGLRARKAVVTPSIGSSLLSLEERDEEDEESEEWKEENGTDERYLQILSSGATPIHGPKEVPMLLGTFAFKTPSRKNKLAEVATELARTPQSGTSLHRAPAEKPTRAQRSPALHRKPKKASLHGVASTPYRLRKRLKEVQSDSESELSESVSEEEDSHSEEETVKSRGAEGNRTHKLTPARERGKRGARITKEVVEDYFDAHKTSKVITSDRTLSKLQSPRLDQETLGRLLRAVQLPFRKERKQLEQEYRGLFAKWMTQLRLGFNVLLYGLGSKRNLLEDFRCSLLPNRCHVVINGYFPSITIKMVLNSIISEFLEDGIGIRNPMEQLDYICSRFRQDSSLELYLVIHNIDGEMLRAERNQRVLGQLASLPNVHLIASVDHINGPLIWEQSKVGWFNWLWCEVTTYEPYAEETSYENSLLVQQSDSLALSSLTHVLRSLTPNARGIFQLLVEHEIDNKNNPSNPGLSFQDFYERCRVAFLVNSDLTLRAQLTEFRDHKLIRTKKGADGVEYLSIPIDASTLSSFMENQDLDS</sequence>
<comment type="subunit">
    <text evidence="6">Component of the origin recognition complex (ORC).</text>
</comment>
<reference evidence="11" key="1">
    <citation type="submission" date="2025-08" db="UniProtKB">
        <authorList>
            <consortium name="RefSeq"/>
        </authorList>
    </citation>
    <scope>IDENTIFICATION</scope>
    <source>
        <tissue evidence="11">Sperm</tissue>
    </source>
</reference>
<feature type="compositionally biased region" description="Basic residues" evidence="7">
    <location>
        <begin position="191"/>
        <end position="206"/>
    </location>
</feature>
<dbReference type="Pfam" id="PF24882">
    <property type="entry name" value="WHD_ORC2"/>
    <property type="match status" value="1"/>
</dbReference>
<feature type="region of interest" description="Disordered" evidence="7">
    <location>
        <begin position="101"/>
        <end position="206"/>
    </location>
</feature>
<comment type="function">
    <text evidence="6">Component of the origin recognition complex (ORC) that binds origins of replication. DNA-binding is ATP-dependent. ORC is required to assemble the pre-replication complex necessary to initiate DNA replication.</text>
</comment>
<dbReference type="RefSeq" id="XP_032833233.1">
    <property type="nucleotide sequence ID" value="XM_032977342.1"/>
</dbReference>
<accession>A0AAJ7UB63</accession>
<evidence type="ECO:0000256" key="4">
    <source>
        <dbReference type="ARBA" id="ARBA00022705"/>
    </source>
</evidence>
<dbReference type="InterPro" id="IPR007220">
    <property type="entry name" value="ORC2"/>
</dbReference>
<feature type="compositionally biased region" description="Basic and acidic residues" evidence="7">
    <location>
        <begin position="177"/>
        <end position="190"/>
    </location>
</feature>
<organism evidence="10 11">
    <name type="scientific">Petromyzon marinus</name>
    <name type="common">Sea lamprey</name>
    <dbReference type="NCBI Taxonomy" id="7757"/>
    <lineage>
        <taxon>Eukaryota</taxon>
        <taxon>Metazoa</taxon>
        <taxon>Chordata</taxon>
        <taxon>Craniata</taxon>
        <taxon>Vertebrata</taxon>
        <taxon>Cyclostomata</taxon>
        <taxon>Hyperoartia</taxon>
        <taxon>Petromyzontiformes</taxon>
        <taxon>Petromyzontidae</taxon>
        <taxon>Petromyzon</taxon>
    </lineage>
</organism>
<evidence type="ECO:0000256" key="1">
    <source>
        <dbReference type="ARBA" id="ARBA00004123"/>
    </source>
</evidence>
<dbReference type="PANTHER" id="PTHR14052">
    <property type="entry name" value="ORIGIN RECOGNITION COMPLEX SUBUNIT 2"/>
    <property type="match status" value="1"/>
</dbReference>
<comment type="similarity">
    <text evidence="2 6">Belongs to the ORC2 family.</text>
</comment>
<feature type="domain" description="Origin recognition complex subunit 2 winged-helix" evidence="9">
    <location>
        <begin position="476"/>
        <end position="536"/>
    </location>
</feature>
<dbReference type="Proteomes" id="UP001318040">
    <property type="component" value="Chromosome 63"/>
</dbReference>
<dbReference type="Pfam" id="PF04084">
    <property type="entry name" value="RecA-like_ORC2"/>
    <property type="match status" value="1"/>
</dbReference>
<proteinExistence type="inferred from homology"/>
<keyword evidence="10" id="KW-1185">Reference proteome</keyword>
<protein>
    <recommendedName>
        <fullName evidence="3 6">Origin recognition complex subunit 2</fullName>
    </recommendedName>
</protein>